<protein>
    <submittedName>
        <fullName evidence="3">Uncharacterized protein</fullName>
    </submittedName>
</protein>
<feature type="region of interest" description="Disordered" evidence="1">
    <location>
        <begin position="183"/>
        <end position="202"/>
    </location>
</feature>
<accession>A0A9D1MD40</accession>
<evidence type="ECO:0000313" key="3">
    <source>
        <dbReference type="EMBL" id="HIU58052.1"/>
    </source>
</evidence>
<evidence type="ECO:0000313" key="4">
    <source>
        <dbReference type="Proteomes" id="UP000824109"/>
    </source>
</evidence>
<name>A0A9D1MD40_9FIRM</name>
<gene>
    <name evidence="3" type="ORF">IAA61_09635</name>
</gene>
<feature type="compositionally biased region" description="Basic and acidic residues" evidence="1">
    <location>
        <begin position="726"/>
        <end position="743"/>
    </location>
</feature>
<reference evidence="3" key="2">
    <citation type="journal article" date="2021" name="PeerJ">
        <title>Extensive microbial diversity within the chicken gut microbiome revealed by metagenomics and culture.</title>
        <authorList>
            <person name="Gilroy R."/>
            <person name="Ravi A."/>
            <person name="Getino M."/>
            <person name="Pursley I."/>
            <person name="Horton D.L."/>
            <person name="Alikhan N.F."/>
            <person name="Baker D."/>
            <person name="Gharbi K."/>
            <person name="Hall N."/>
            <person name="Watson M."/>
            <person name="Adriaenssens E.M."/>
            <person name="Foster-Nyarko E."/>
            <person name="Jarju S."/>
            <person name="Secka A."/>
            <person name="Antonio M."/>
            <person name="Oren A."/>
            <person name="Chaudhuri R.R."/>
            <person name="La Ragione R."/>
            <person name="Hildebrand F."/>
            <person name="Pallen M.J."/>
        </authorList>
    </citation>
    <scope>NUCLEOTIDE SEQUENCE</scope>
    <source>
        <strain evidence="3">USAMLcec3-3695</strain>
    </source>
</reference>
<evidence type="ECO:0000256" key="1">
    <source>
        <dbReference type="SAM" id="MobiDB-lite"/>
    </source>
</evidence>
<evidence type="ECO:0000256" key="2">
    <source>
        <dbReference type="SAM" id="SignalP"/>
    </source>
</evidence>
<dbReference type="AlphaFoldDB" id="A0A9D1MD40"/>
<comment type="caution">
    <text evidence="3">The sequence shown here is derived from an EMBL/GenBank/DDBJ whole genome shotgun (WGS) entry which is preliminary data.</text>
</comment>
<dbReference type="Proteomes" id="UP000824109">
    <property type="component" value="Unassembled WGS sequence"/>
</dbReference>
<feature type="chain" id="PRO_5039261934" evidence="2">
    <location>
        <begin position="28"/>
        <end position="912"/>
    </location>
</feature>
<dbReference type="EMBL" id="DVNB01000099">
    <property type="protein sequence ID" value="HIU58052.1"/>
    <property type="molecule type" value="Genomic_DNA"/>
</dbReference>
<feature type="region of interest" description="Disordered" evidence="1">
    <location>
        <begin position="724"/>
        <end position="744"/>
    </location>
</feature>
<organism evidence="3 4">
    <name type="scientific">Candidatus Ornithomonoglobus merdipullorum</name>
    <dbReference type="NCBI Taxonomy" id="2840895"/>
    <lineage>
        <taxon>Bacteria</taxon>
        <taxon>Bacillati</taxon>
        <taxon>Bacillota</taxon>
        <taxon>Clostridia</taxon>
        <taxon>Candidatus Ornithomonoglobus</taxon>
    </lineage>
</organism>
<keyword evidence="2" id="KW-0732">Signal</keyword>
<reference evidence="3" key="1">
    <citation type="submission" date="2020-10" db="EMBL/GenBank/DDBJ databases">
        <authorList>
            <person name="Gilroy R."/>
        </authorList>
    </citation>
    <scope>NUCLEOTIDE SEQUENCE</scope>
    <source>
        <strain evidence="3">USAMLcec3-3695</strain>
    </source>
</reference>
<feature type="signal peptide" evidence="2">
    <location>
        <begin position="1"/>
        <end position="27"/>
    </location>
</feature>
<proteinExistence type="predicted"/>
<sequence>MAVMCRIAAAAAVSAAVLTAAALSASAEGIVNLVGSYNDSQEFSYYNGNAYRPYLEWSYHTNMEQERTSVIYVYAEEGETIYFGSSANAQDVSSLQAIWGYDTEKDTYNVNETEFNDNLNDNLYGGDNAVGIAVTIPTEAGGMPYDPETAATAKYQVINEDNTINASSDTVYLFRVNKDTGTGHIASPAEERNGPNVDNSNNDGYDPLNFTAPVTGTYAFRFLSANHHSDGPSPAKADGNWSSGNNTNAVAAFDVTVYSDNDEQPKAQTGRVWSDMLFLNTGSLGNGTSMPGVYSNMYVLTDDGFEYKVDLNGIWTGGFVLYSNNRGFLWDPNDTYTNDKTSIYNLQSLNHSFYSKSDTNVGDLPIVNGGHTYINLVPTVEGVDKSHKVFFNRTENEKMLEAYTLTHKRVTTTDITGVELAEENGVTYEGSGPYTLNSGDGALANNSLGAGTEGFGGTFEITVSVPEGKLPPDQMAVKLDFSGYALDDDGTAIRDTEGKWQAEHNPNEQEQANVRMLLGSKIDDSTLGGYEYKYRLVWNGLDAYGNIVPPGDYNIVSVHSANGVIHVPLIDVERNDNGIKIECLNEIDYADLKDQELIDSNKDEWTVYYNNTPSAQYMVNAESGEKLADEKNHATGTSSEEGTMKYGNGGGTQRYGAGDNTALDIWADCYIKVKENITITVIDQPAIQATVSFVSEDGEDNLEGSGYAGSHDTYFNNVNDALITDSGDKKTPTPNKDNGKAGGDEYGNTIATSFTARIANNGTSRNSIIWTVTIPNPANDSPVFVKKLTTDEDIPLRSFFAFDDTAVLTDSESVDASHKGSIYKATGFTQDSGNADSVSFSAYDNISTTVTTTGGVIYGFVIDNLYAPGATATVTYGLEFDENSMADVSDDIHADSYEDYSNTVNNTTGSGE</sequence>